<sequence>MTVFIRWAMVSMVQSANCDRMVSWISASVSMSTAAVASSRIRIFVLFSKVLARHTS</sequence>
<keyword evidence="2" id="KW-1185">Reference proteome</keyword>
<name>A0A9D4M1A4_DREPO</name>
<reference evidence="1" key="2">
    <citation type="submission" date="2020-11" db="EMBL/GenBank/DDBJ databases">
        <authorList>
            <person name="McCartney M.A."/>
            <person name="Auch B."/>
            <person name="Kono T."/>
            <person name="Mallez S."/>
            <person name="Becker A."/>
            <person name="Gohl D.M."/>
            <person name="Silverstein K.A.T."/>
            <person name="Koren S."/>
            <person name="Bechman K.B."/>
            <person name="Herman A."/>
            <person name="Abrahante J.E."/>
            <person name="Garbe J."/>
        </authorList>
    </citation>
    <scope>NUCLEOTIDE SEQUENCE</scope>
    <source>
        <strain evidence="1">Duluth1</strain>
        <tissue evidence="1">Whole animal</tissue>
    </source>
</reference>
<dbReference type="AlphaFoldDB" id="A0A9D4M1A4"/>
<evidence type="ECO:0000313" key="2">
    <source>
        <dbReference type="Proteomes" id="UP000828390"/>
    </source>
</evidence>
<protein>
    <submittedName>
        <fullName evidence="1">Uncharacterized protein</fullName>
    </submittedName>
</protein>
<accession>A0A9D4M1A4</accession>
<proteinExistence type="predicted"/>
<organism evidence="1 2">
    <name type="scientific">Dreissena polymorpha</name>
    <name type="common">Zebra mussel</name>
    <name type="synonym">Mytilus polymorpha</name>
    <dbReference type="NCBI Taxonomy" id="45954"/>
    <lineage>
        <taxon>Eukaryota</taxon>
        <taxon>Metazoa</taxon>
        <taxon>Spiralia</taxon>
        <taxon>Lophotrochozoa</taxon>
        <taxon>Mollusca</taxon>
        <taxon>Bivalvia</taxon>
        <taxon>Autobranchia</taxon>
        <taxon>Heteroconchia</taxon>
        <taxon>Euheterodonta</taxon>
        <taxon>Imparidentia</taxon>
        <taxon>Neoheterodontei</taxon>
        <taxon>Myida</taxon>
        <taxon>Dreissenoidea</taxon>
        <taxon>Dreissenidae</taxon>
        <taxon>Dreissena</taxon>
    </lineage>
</organism>
<comment type="caution">
    <text evidence="1">The sequence shown here is derived from an EMBL/GenBank/DDBJ whole genome shotgun (WGS) entry which is preliminary data.</text>
</comment>
<dbReference type="EMBL" id="JAIWYP010000002">
    <property type="protein sequence ID" value="KAH3867985.1"/>
    <property type="molecule type" value="Genomic_DNA"/>
</dbReference>
<reference evidence="1" key="1">
    <citation type="journal article" date="2019" name="bioRxiv">
        <title>The Genome of the Zebra Mussel, Dreissena polymorpha: A Resource for Invasive Species Research.</title>
        <authorList>
            <person name="McCartney M.A."/>
            <person name="Auch B."/>
            <person name="Kono T."/>
            <person name="Mallez S."/>
            <person name="Zhang Y."/>
            <person name="Obille A."/>
            <person name="Becker A."/>
            <person name="Abrahante J.E."/>
            <person name="Garbe J."/>
            <person name="Badalamenti J.P."/>
            <person name="Herman A."/>
            <person name="Mangelson H."/>
            <person name="Liachko I."/>
            <person name="Sullivan S."/>
            <person name="Sone E.D."/>
            <person name="Koren S."/>
            <person name="Silverstein K.A.T."/>
            <person name="Beckman K.B."/>
            <person name="Gohl D.M."/>
        </authorList>
    </citation>
    <scope>NUCLEOTIDE SEQUENCE</scope>
    <source>
        <strain evidence="1">Duluth1</strain>
        <tissue evidence="1">Whole animal</tissue>
    </source>
</reference>
<dbReference type="Proteomes" id="UP000828390">
    <property type="component" value="Unassembled WGS sequence"/>
</dbReference>
<gene>
    <name evidence="1" type="ORF">DPMN_031121</name>
</gene>
<evidence type="ECO:0000313" key="1">
    <source>
        <dbReference type="EMBL" id="KAH3867985.1"/>
    </source>
</evidence>